<dbReference type="GO" id="GO:0005524">
    <property type="term" value="F:ATP binding"/>
    <property type="evidence" value="ECO:0007669"/>
    <property type="project" value="UniProtKB-KW"/>
</dbReference>
<evidence type="ECO:0000313" key="18">
    <source>
        <dbReference type="EMBL" id="GGK03815.1"/>
    </source>
</evidence>
<organism evidence="18 19">
    <name type="scientific">Pseudomonas matsuisoli</name>
    <dbReference type="NCBI Taxonomy" id="1515666"/>
    <lineage>
        <taxon>Bacteria</taxon>
        <taxon>Pseudomonadati</taxon>
        <taxon>Pseudomonadota</taxon>
        <taxon>Gammaproteobacteria</taxon>
        <taxon>Pseudomonadales</taxon>
        <taxon>Pseudomonadaceae</taxon>
        <taxon>Pseudomonas</taxon>
    </lineage>
</organism>
<dbReference type="SMART" id="SM00387">
    <property type="entry name" value="HATPase_c"/>
    <property type="match status" value="1"/>
</dbReference>
<feature type="domain" description="PAS" evidence="17">
    <location>
        <begin position="107"/>
        <end position="177"/>
    </location>
</feature>
<feature type="domain" description="Response regulatory" evidence="16">
    <location>
        <begin position="493"/>
        <end position="609"/>
    </location>
</feature>
<dbReference type="SMART" id="SM00091">
    <property type="entry name" value="PAS"/>
    <property type="match status" value="1"/>
</dbReference>
<evidence type="ECO:0000256" key="2">
    <source>
        <dbReference type="ARBA" id="ARBA00004141"/>
    </source>
</evidence>
<dbReference type="PROSITE" id="PS50112">
    <property type="entry name" value="PAS"/>
    <property type="match status" value="1"/>
</dbReference>
<protein>
    <recommendedName>
        <fullName evidence="3">histidine kinase</fullName>
        <ecNumber evidence="3">2.7.13.3</ecNumber>
    </recommendedName>
</protein>
<dbReference type="Pfam" id="PF08447">
    <property type="entry name" value="PAS_3"/>
    <property type="match status" value="1"/>
</dbReference>
<comment type="catalytic activity">
    <reaction evidence="1">
        <text>ATP + protein L-histidine = ADP + protein N-phospho-L-histidine.</text>
        <dbReference type="EC" id="2.7.13.3"/>
    </reaction>
</comment>
<keyword evidence="19" id="KW-1185">Reference proteome</keyword>
<evidence type="ECO:0000256" key="8">
    <source>
        <dbReference type="ARBA" id="ARBA00022777"/>
    </source>
</evidence>
<dbReference type="InterPro" id="IPR005467">
    <property type="entry name" value="His_kinase_dom"/>
</dbReference>
<dbReference type="InterPro" id="IPR001789">
    <property type="entry name" value="Sig_transdc_resp-reg_receiver"/>
</dbReference>
<dbReference type="InterPro" id="IPR038318">
    <property type="entry name" value="KdpD_sf"/>
</dbReference>
<keyword evidence="12 14" id="KW-0472">Membrane</keyword>
<dbReference type="Pfam" id="PF13493">
    <property type="entry name" value="DUF4118"/>
    <property type="match status" value="1"/>
</dbReference>
<dbReference type="AlphaFoldDB" id="A0A917V0A4"/>
<dbReference type="Gene3D" id="3.30.565.10">
    <property type="entry name" value="Histidine kinase-like ATPase, C-terminal domain"/>
    <property type="match status" value="1"/>
</dbReference>
<dbReference type="Pfam" id="PF00512">
    <property type="entry name" value="HisKA"/>
    <property type="match status" value="1"/>
</dbReference>
<feature type="transmembrane region" description="Helical" evidence="14">
    <location>
        <begin position="66"/>
        <end position="90"/>
    </location>
</feature>
<dbReference type="PROSITE" id="PS50109">
    <property type="entry name" value="HIS_KIN"/>
    <property type="match status" value="1"/>
</dbReference>
<dbReference type="PANTHER" id="PTHR43065">
    <property type="entry name" value="SENSOR HISTIDINE KINASE"/>
    <property type="match status" value="1"/>
</dbReference>
<dbReference type="GO" id="GO:0000155">
    <property type="term" value="F:phosphorelay sensor kinase activity"/>
    <property type="evidence" value="ECO:0007669"/>
    <property type="project" value="InterPro"/>
</dbReference>
<dbReference type="NCBIfam" id="TIGR00229">
    <property type="entry name" value="sensory_box"/>
    <property type="match status" value="1"/>
</dbReference>
<evidence type="ECO:0000256" key="9">
    <source>
        <dbReference type="ARBA" id="ARBA00022840"/>
    </source>
</evidence>
<evidence type="ECO:0000259" key="16">
    <source>
        <dbReference type="PROSITE" id="PS50110"/>
    </source>
</evidence>
<dbReference type="InterPro" id="IPR035965">
    <property type="entry name" value="PAS-like_dom_sf"/>
</dbReference>
<evidence type="ECO:0000256" key="7">
    <source>
        <dbReference type="ARBA" id="ARBA00022741"/>
    </source>
</evidence>
<feature type="domain" description="Histidine kinase" evidence="15">
    <location>
        <begin position="246"/>
        <end position="470"/>
    </location>
</feature>
<dbReference type="SMART" id="SM00388">
    <property type="entry name" value="HisKA"/>
    <property type="match status" value="1"/>
</dbReference>
<dbReference type="InterPro" id="IPR003594">
    <property type="entry name" value="HATPase_dom"/>
</dbReference>
<evidence type="ECO:0000256" key="3">
    <source>
        <dbReference type="ARBA" id="ARBA00012438"/>
    </source>
</evidence>
<dbReference type="InterPro" id="IPR003661">
    <property type="entry name" value="HisK_dim/P_dom"/>
</dbReference>
<evidence type="ECO:0000259" key="17">
    <source>
        <dbReference type="PROSITE" id="PS50112"/>
    </source>
</evidence>
<evidence type="ECO:0000256" key="14">
    <source>
        <dbReference type="SAM" id="Phobius"/>
    </source>
</evidence>
<evidence type="ECO:0000256" key="10">
    <source>
        <dbReference type="ARBA" id="ARBA00022989"/>
    </source>
</evidence>
<dbReference type="Gene3D" id="3.30.450.20">
    <property type="entry name" value="PAS domain"/>
    <property type="match status" value="1"/>
</dbReference>
<dbReference type="SUPFAM" id="SSF52172">
    <property type="entry name" value="CheY-like"/>
    <property type="match status" value="1"/>
</dbReference>
<dbReference type="InterPro" id="IPR004358">
    <property type="entry name" value="Sig_transdc_His_kin-like_C"/>
</dbReference>
<sequence>MLAGAFARQALPLLGLPYLLFIPALMAIGFFLGLGPGLWSTVLAAGAAVFLFIRPENGGVVTTDQWLAALLFVLVNAAIVGTCFALRVIYTRLQEVAHEREQQAEVRTRERDLIWEAAPDLLCTASHDGYLISINDAWMNTLGWSERELKETPYLGFVHPDDAQRTGDALRTLIDGHTLMGFENRYRCRNGEYCWLSWNAVLRGELIYCNVRDVSETKRQAEALALAEGQLRQSQKMEAVGQLTGGLAHDFNNLLTSITGSLDLMKIRMEQGRYADLPRYFDTAQGATRRAAALTHRLLAFSRRQTLDPSMTDANHLITGMLELIERSVGPAVETETHLDLMLWTTLCDPNQLENALLNLCLNARDAMPHGGQLTIETQNLRLEGDVAASANLSANDYVCISVRDNGVGMTPDVVSRAFDPFYTTKPIGLGTGLGLSMIYGFARQSGGHARIESTPGSGTCVRLYLPRYLGPPASARPALAAAPSVSAKHARTVLIVDDESSIRDLVSEVLEEQGYTVLEAHDGESGLRLLRSDMHIDLLISDVGLTGGMNGRQMADAGRQFRPDLKVLFITGYAEASAIGGNSLAPGMQVLTKPFAMETLCTRIDVILG</sequence>
<dbReference type="Gene3D" id="3.40.50.2300">
    <property type="match status" value="1"/>
</dbReference>
<dbReference type="SUPFAM" id="SSF55874">
    <property type="entry name" value="ATPase domain of HSP90 chaperone/DNA topoisomerase II/histidine kinase"/>
    <property type="match status" value="1"/>
</dbReference>
<feature type="modified residue" description="4-aspartylphosphate" evidence="13">
    <location>
        <position position="543"/>
    </location>
</feature>
<evidence type="ECO:0000259" key="15">
    <source>
        <dbReference type="PROSITE" id="PS50109"/>
    </source>
</evidence>
<comment type="caution">
    <text evidence="18">The sequence shown here is derived from an EMBL/GenBank/DDBJ whole genome shotgun (WGS) entry which is preliminary data.</text>
</comment>
<evidence type="ECO:0000256" key="5">
    <source>
        <dbReference type="ARBA" id="ARBA00022679"/>
    </source>
</evidence>
<dbReference type="EMBL" id="BMPO01000007">
    <property type="protein sequence ID" value="GGK03815.1"/>
    <property type="molecule type" value="Genomic_DNA"/>
</dbReference>
<keyword evidence="8" id="KW-0418">Kinase</keyword>
<dbReference type="SMART" id="SM00448">
    <property type="entry name" value="REC"/>
    <property type="match status" value="1"/>
</dbReference>
<dbReference type="InterPro" id="IPR025201">
    <property type="entry name" value="KdpD_TM"/>
</dbReference>
<dbReference type="SUPFAM" id="SSF47384">
    <property type="entry name" value="Homodimeric domain of signal transducing histidine kinase"/>
    <property type="match status" value="1"/>
</dbReference>
<reference evidence="18" key="2">
    <citation type="submission" date="2020-09" db="EMBL/GenBank/DDBJ databases">
        <authorList>
            <person name="Sun Q."/>
            <person name="Ohkuma M."/>
        </authorList>
    </citation>
    <scope>NUCLEOTIDE SEQUENCE</scope>
    <source>
        <strain evidence="18">JCM 30078</strain>
    </source>
</reference>
<keyword evidence="4 13" id="KW-0597">Phosphoprotein</keyword>
<dbReference type="GO" id="GO:0016020">
    <property type="term" value="C:membrane"/>
    <property type="evidence" value="ECO:0007669"/>
    <property type="project" value="UniProtKB-SubCell"/>
</dbReference>
<accession>A0A917V0A4</accession>
<evidence type="ECO:0000256" key="4">
    <source>
        <dbReference type="ARBA" id="ARBA00022553"/>
    </source>
</evidence>
<keyword evidence="11" id="KW-0902">Two-component regulatory system</keyword>
<keyword evidence="7" id="KW-0547">Nucleotide-binding</keyword>
<feature type="transmembrane region" description="Helical" evidence="14">
    <location>
        <begin position="12"/>
        <end position="32"/>
    </location>
</feature>
<dbReference type="InterPro" id="IPR036097">
    <property type="entry name" value="HisK_dim/P_sf"/>
</dbReference>
<dbReference type="InterPro" id="IPR013655">
    <property type="entry name" value="PAS_fold_3"/>
</dbReference>
<keyword evidence="5" id="KW-0808">Transferase</keyword>
<dbReference type="SUPFAM" id="SSF55785">
    <property type="entry name" value="PYP-like sensor domain (PAS domain)"/>
    <property type="match status" value="1"/>
</dbReference>
<dbReference type="PANTHER" id="PTHR43065:SF42">
    <property type="entry name" value="TWO-COMPONENT SENSOR PPRA"/>
    <property type="match status" value="1"/>
</dbReference>
<dbReference type="Pfam" id="PF00072">
    <property type="entry name" value="Response_reg"/>
    <property type="match status" value="1"/>
</dbReference>
<dbReference type="Gene3D" id="1.10.287.130">
    <property type="match status" value="1"/>
</dbReference>
<dbReference type="PRINTS" id="PR00344">
    <property type="entry name" value="BCTRLSENSOR"/>
</dbReference>
<proteinExistence type="predicted"/>
<dbReference type="EC" id="2.7.13.3" evidence="3"/>
<keyword evidence="10 14" id="KW-1133">Transmembrane helix</keyword>
<keyword evidence="9" id="KW-0067">ATP-binding</keyword>
<evidence type="ECO:0000313" key="19">
    <source>
        <dbReference type="Proteomes" id="UP000635983"/>
    </source>
</evidence>
<dbReference type="Pfam" id="PF02518">
    <property type="entry name" value="HATPase_c"/>
    <property type="match status" value="1"/>
</dbReference>
<dbReference type="PROSITE" id="PS50110">
    <property type="entry name" value="RESPONSE_REGULATORY"/>
    <property type="match status" value="1"/>
</dbReference>
<name>A0A917V0A4_9PSED</name>
<keyword evidence="6 14" id="KW-0812">Transmembrane</keyword>
<dbReference type="CDD" id="cd00082">
    <property type="entry name" value="HisKA"/>
    <property type="match status" value="1"/>
</dbReference>
<dbReference type="CDD" id="cd00130">
    <property type="entry name" value="PAS"/>
    <property type="match status" value="1"/>
</dbReference>
<evidence type="ECO:0000256" key="6">
    <source>
        <dbReference type="ARBA" id="ARBA00022692"/>
    </source>
</evidence>
<evidence type="ECO:0000256" key="1">
    <source>
        <dbReference type="ARBA" id="ARBA00000085"/>
    </source>
</evidence>
<feature type="transmembrane region" description="Helical" evidence="14">
    <location>
        <begin position="38"/>
        <end position="54"/>
    </location>
</feature>
<dbReference type="InterPro" id="IPR011006">
    <property type="entry name" value="CheY-like_superfamily"/>
</dbReference>
<evidence type="ECO:0000256" key="11">
    <source>
        <dbReference type="ARBA" id="ARBA00023012"/>
    </source>
</evidence>
<dbReference type="Proteomes" id="UP000635983">
    <property type="component" value="Unassembled WGS sequence"/>
</dbReference>
<dbReference type="InterPro" id="IPR036890">
    <property type="entry name" value="HATPase_C_sf"/>
</dbReference>
<dbReference type="Gene3D" id="1.20.120.620">
    <property type="entry name" value="Backbone structure of the membrane domain of e. Coli histidine kinase receptor kdpd"/>
    <property type="match status" value="1"/>
</dbReference>
<dbReference type="InterPro" id="IPR000014">
    <property type="entry name" value="PAS"/>
</dbReference>
<dbReference type="CDD" id="cd18161">
    <property type="entry name" value="REC_hyHK_blue-like"/>
    <property type="match status" value="1"/>
</dbReference>
<evidence type="ECO:0000256" key="12">
    <source>
        <dbReference type="ARBA" id="ARBA00023136"/>
    </source>
</evidence>
<gene>
    <name evidence="18" type="ORF">GCM10009304_32190</name>
</gene>
<reference evidence="18" key="1">
    <citation type="journal article" date="2014" name="Int. J. Syst. Evol. Microbiol.">
        <title>Complete genome sequence of Corynebacterium casei LMG S-19264T (=DSM 44701T), isolated from a smear-ripened cheese.</title>
        <authorList>
            <consortium name="US DOE Joint Genome Institute (JGI-PGF)"/>
            <person name="Walter F."/>
            <person name="Albersmeier A."/>
            <person name="Kalinowski J."/>
            <person name="Ruckert C."/>
        </authorList>
    </citation>
    <scope>NUCLEOTIDE SEQUENCE</scope>
    <source>
        <strain evidence="18">JCM 30078</strain>
    </source>
</reference>
<comment type="subcellular location">
    <subcellularLocation>
        <location evidence="2">Membrane</location>
        <topology evidence="2">Multi-pass membrane protein</topology>
    </subcellularLocation>
</comment>
<evidence type="ECO:0000256" key="13">
    <source>
        <dbReference type="PROSITE-ProRule" id="PRU00169"/>
    </source>
</evidence>